<sequence length="49" mass="4735">MFGLESLSGSAQAVATVGVVFAEAIALYVGYGALSSVLGSTVLDALGGD</sequence>
<dbReference type="OrthoDB" id="255777at2157"/>
<keyword evidence="3" id="KW-1185">Reference proteome</keyword>
<evidence type="ECO:0000256" key="1">
    <source>
        <dbReference type="SAM" id="Phobius"/>
    </source>
</evidence>
<name>A0A8J8C483_9EURY</name>
<comment type="caution">
    <text evidence="2">The sequence shown here is derived from an EMBL/GenBank/DDBJ whole genome shotgun (WGS) entry which is preliminary data.</text>
</comment>
<protein>
    <submittedName>
        <fullName evidence="2">Uncharacterized protein</fullName>
    </submittedName>
</protein>
<dbReference type="EMBL" id="JAHQXF010000001">
    <property type="protein sequence ID" value="MBV0923834.1"/>
    <property type="molecule type" value="Genomic_DNA"/>
</dbReference>
<dbReference type="Pfam" id="PF24352">
    <property type="entry name" value="DUF7512"/>
    <property type="match status" value="1"/>
</dbReference>
<keyword evidence="1" id="KW-1133">Transmembrane helix</keyword>
<proteinExistence type="predicted"/>
<feature type="transmembrane region" description="Helical" evidence="1">
    <location>
        <begin position="12"/>
        <end position="31"/>
    </location>
</feature>
<evidence type="ECO:0000313" key="3">
    <source>
        <dbReference type="Proteomes" id="UP000766550"/>
    </source>
</evidence>
<dbReference type="InterPro" id="IPR055934">
    <property type="entry name" value="DUF7512"/>
</dbReference>
<evidence type="ECO:0000313" key="2">
    <source>
        <dbReference type="EMBL" id="MBV0923834.1"/>
    </source>
</evidence>
<dbReference type="Proteomes" id="UP000766550">
    <property type="component" value="Unassembled WGS sequence"/>
</dbReference>
<accession>A0A8J8C483</accession>
<gene>
    <name evidence="2" type="ORF">KTS45_06420</name>
</gene>
<dbReference type="AlphaFoldDB" id="A0A8J8C483"/>
<reference evidence="2 3" key="1">
    <citation type="submission" date="2021-06" db="EMBL/GenBank/DDBJ databases">
        <title>New haloarchaea isolates fom saline soil.</title>
        <authorList>
            <person name="Duran-Viseras A."/>
            <person name="Sanchez-Porro C.S."/>
            <person name="Ventosa A."/>
        </authorList>
    </citation>
    <scope>NUCLEOTIDE SEQUENCE [LARGE SCALE GENOMIC DNA]</scope>
    <source>
        <strain evidence="2 3">JCM 183640</strain>
    </source>
</reference>
<dbReference type="RefSeq" id="WP_164509622.1">
    <property type="nucleotide sequence ID" value="NZ_JAHQXF010000001.1"/>
</dbReference>
<keyword evidence="1" id="KW-0812">Transmembrane</keyword>
<organism evidence="2 3">
    <name type="scientific">Haloarcula limicola</name>
    <dbReference type="NCBI Taxonomy" id="1429915"/>
    <lineage>
        <taxon>Archaea</taxon>
        <taxon>Methanobacteriati</taxon>
        <taxon>Methanobacteriota</taxon>
        <taxon>Stenosarchaea group</taxon>
        <taxon>Halobacteria</taxon>
        <taxon>Halobacteriales</taxon>
        <taxon>Haloarculaceae</taxon>
        <taxon>Haloarcula</taxon>
    </lineage>
</organism>
<keyword evidence="1" id="KW-0472">Membrane</keyword>